<accession>A0A1G8S667</accession>
<reference evidence="1 3" key="1">
    <citation type="submission" date="2016-10" db="EMBL/GenBank/DDBJ databases">
        <authorList>
            <person name="de Groot N.N."/>
        </authorList>
    </citation>
    <scope>NUCLEOTIDE SEQUENCE [LARGE SCALE GENOMIC DNA]</scope>
    <source>
        <strain evidence="1 3">WG7</strain>
    </source>
</reference>
<dbReference type="EMBL" id="FNEH01000037">
    <property type="protein sequence ID" value="SDJ24682.1"/>
    <property type="molecule type" value="Genomic_DNA"/>
</dbReference>
<evidence type="ECO:0000313" key="2">
    <source>
        <dbReference type="EMBL" id="TDS26854.1"/>
    </source>
</evidence>
<evidence type="ECO:0008006" key="5">
    <source>
        <dbReference type="Google" id="ProtNLM"/>
    </source>
</evidence>
<sequence length="614" mass="73051">MAMLLDADQPLPFELSITSSWGNLDQKESCKTSLVQYFSTDKSESMKAGVRLKEYMNFKLKFSTALSQKEAKLIIDKSKAGSEQIIIYPGQEKTLAYNNFKWVPDEYLITVQIKDKKYYSALIVDPKNMNEKQLQRMRREINELVNGVIYNLSSAKNNSHILLKESQLLKTEISLLDLLEDNFSVFTNTLNDILKNPIKSLVKDYEIRNDRFKMDKKAVRWLGSNKSNSVNNSIERPQLLYQKKMKYDLTNDENKWLIKIIDYLRMKLRVIENKLNQEYLIQTNKLKTKEYEIKKLELQLEKIKDSQSSYLFKTEKRNCLNKINGKKRDVQKDKKYVKLLENYSLKAKKIMNQMAVLYNDQLYFSNNNFRKIKKPTKKLFKDSRYKYLYDFYQQLLKNKSDSDFKEKNYEYKKTEKLYEYYILINIIKVLTELGYKWSEEDVLKKRIKENSVLNISPASVLKFKSAEKIIEVHYDEELDNHSYKTKGEEFKIFSASNNLRPDFRIDIYDQQKNHLKGFVVEVKYRSFDKLYSEVSTTNVVNKLAAYKDKIKTYPDYDYAVDKVLVTYPEDFYYYKKVTEIWNNQINFLQLSPAINSQGQFGYLEFKDQIEKLVE</sequence>
<dbReference type="RefSeq" id="WP_089717601.1">
    <property type="nucleotide sequence ID" value="NZ_FNEH01000037.1"/>
</dbReference>
<dbReference type="EMBL" id="SOAA01000031">
    <property type="protein sequence ID" value="TDS26854.1"/>
    <property type="molecule type" value="Genomic_DNA"/>
</dbReference>
<dbReference type="Proteomes" id="UP000295758">
    <property type="component" value="Unassembled WGS sequence"/>
</dbReference>
<dbReference type="AlphaFoldDB" id="A0A1G8S667"/>
<evidence type="ECO:0000313" key="1">
    <source>
        <dbReference type="EMBL" id="SDJ24682.1"/>
    </source>
</evidence>
<evidence type="ECO:0000313" key="3">
    <source>
        <dbReference type="Proteomes" id="UP000198945"/>
    </source>
</evidence>
<protein>
    <recommendedName>
        <fullName evidence="5">PD-(D/E)XK nuclease superfamily protein</fullName>
    </recommendedName>
</protein>
<gene>
    <name evidence="2" type="ORF">BY453_1316</name>
    <name evidence="1" type="ORF">SAMN04515654_13716</name>
</gene>
<reference evidence="2 4" key="2">
    <citation type="submission" date="2019-03" db="EMBL/GenBank/DDBJ databases">
        <title>Deep subsurface shale carbon reservoir microbial communities from Ohio and West Virginia, USA.</title>
        <authorList>
            <person name="Wrighton K."/>
        </authorList>
    </citation>
    <scope>NUCLEOTIDE SEQUENCE [LARGE SCALE GENOMIC DNA]</scope>
    <source>
        <strain evidence="2 4">UTICA-S4D12</strain>
    </source>
</reference>
<dbReference type="Proteomes" id="UP000198945">
    <property type="component" value="Unassembled WGS sequence"/>
</dbReference>
<evidence type="ECO:0000313" key="4">
    <source>
        <dbReference type="Proteomes" id="UP000295758"/>
    </source>
</evidence>
<name>A0A1G8S667_9FIRM</name>
<organism evidence="1 3">
    <name type="scientific">Halanaerobium congolense</name>
    <dbReference type="NCBI Taxonomy" id="54121"/>
    <lineage>
        <taxon>Bacteria</taxon>
        <taxon>Bacillati</taxon>
        <taxon>Bacillota</taxon>
        <taxon>Clostridia</taxon>
        <taxon>Halanaerobiales</taxon>
        <taxon>Halanaerobiaceae</taxon>
        <taxon>Halanaerobium</taxon>
    </lineage>
</organism>
<proteinExistence type="predicted"/>